<evidence type="ECO:0000313" key="2">
    <source>
        <dbReference type="EMBL" id="SEJ03106.1"/>
    </source>
</evidence>
<keyword evidence="3" id="KW-1185">Reference proteome</keyword>
<dbReference type="InterPro" id="IPR012337">
    <property type="entry name" value="RNaseH-like_sf"/>
</dbReference>
<dbReference type="SUPFAM" id="SSF53098">
    <property type="entry name" value="Ribonuclease H-like"/>
    <property type="match status" value="1"/>
</dbReference>
<sequence>MVTLQEKSVKFNQNIFVSHTGGDLSSDSGLVLVKEFMDALEFSELAEKKLQLPENRAYWQYENHTILEQLALQLIAGYAADSSANILRHDPVFQTILGKESLASQSSISRFLDRFTEKNILQLQELNQVLIDKARLIRNTNEMIFGLDSTHSDTLGDQEQTDYNAHYQTYGYHPLVAFNGMTGDFLKAELRSGNQYTSKGVKEFMTPLFEHYEKVVPVTNILVRGDSGFATPELYELCEEHKSHYVIRMKNNRRLVQLAEQYVRIGDNHPWEKTEVHYHSISYQAQKWTQARRVCVRSTREGGELLFRHEFVVTTLSEDTSSEMVFKTYAKRGTMENFIKEAKNGFFFDKTDSPHFIENHARMMFSVLAYNLVNFLRTSCFQQEWTGLQINTIRLRLLKVAGKLVRTGRSIYLKLSSHHVFQKEFYQAFHRIREIRCWI</sequence>
<accession>A0A1H6VHD0</accession>
<feature type="domain" description="Transposase DDE" evidence="1">
    <location>
        <begin position="8"/>
        <end position="436"/>
    </location>
</feature>
<evidence type="ECO:0000259" key="1">
    <source>
        <dbReference type="Pfam" id="PF13701"/>
    </source>
</evidence>
<dbReference type="Proteomes" id="UP000198564">
    <property type="component" value="Unassembled WGS sequence"/>
</dbReference>
<name>A0A1H6VHD0_9LACT</name>
<protein>
    <submittedName>
        <fullName evidence="2">Transposase DDE domain group 1</fullName>
    </submittedName>
</protein>
<reference evidence="3" key="1">
    <citation type="submission" date="2016-10" db="EMBL/GenBank/DDBJ databases">
        <authorList>
            <person name="Varghese N."/>
            <person name="Submissions S."/>
        </authorList>
    </citation>
    <scope>NUCLEOTIDE SEQUENCE [LARGE SCALE GENOMIC DNA]</scope>
    <source>
        <strain evidence="3">DSM 25751</strain>
    </source>
</reference>
<proteinExistence type="predicted"/>
<gene>
    <name evidence="2" type="ORF">SAMN04488113_1537</name>
</gene>
<dbReference type="AlphaFoldDB" id="A0A1H6VHD0"/>
<dbReference type="EMBL" id="FNYW01000053">
    <property type="protein sequence ID" value="SEJ03106.1"/>
    <property type="molecule type" value="Genomic_DNA"/>
</dbReference>
<dbReference type="RefSeq" id="WP_091636554.1">
    <property type="nucleotide sequence ID" value="NZ_FNYW01000053.1"/>
</dbReference>
<dbReference type="InterPro" id="IPR025668">
    <property type="entry name" value="Tnp_DDE_dom"/>
</dbReference>
<organism evidence="2 3">
    <name type="scientific">Alkalibacterium gilvum</name>
    <dbReference type="NCBI Taxonomy" id="1130080"/>
    <lineage>
        <taxon>Bacteria</taxon>
        <taxon>Bacillati</taxon>
        <taxon>Bacillota</taxon>
        <taxon>Bacilli</taxon>
        <taxon>Lactobacillales</taxon>
        <taxon>Carnobacteriaceae</taxon>
        <taxon>Alkalibacterium</taxon>
    </lineage>
</organism>
<dbReference type="OrthoDB" id="6627885at2"/>
<dbReference type="Pfam" id="PF13701">
    <property type="entry name" value="DDE_Tnp_1_4"/>
    <property type="match status" value="1"/>
</dbReference>
<evidence type="ECO:0000313" key="3">
    <source>
        <dbReference type="Proteomes" id="UP000198564"/>
    </source>
</evidence>
<dbReference type="NCBIfam" id="NF033539">
    <property type="entry name" value="transpos_IS1380"/>
    <property type="match status" value="1"/>
</dbReference>
<dbReference type="InterPro" id="IPR047960">
    <property type="entry name" value="Transpos_IS1380"/>
</dbReference>